<reference evidence="3" key="1">
    <citation type="journal article" date="2020" name="mSystems">
        <title>Genome- and Community-Level Interaction Insights into Carbon Utilization and Element Cycling Functions of Hydrothermarchaeota in Hydrothermal Sediment.</title>
        <authorList>
            <person name="Zhou Z."/>
            <person name="Liu Y."/>
            <person name="Xu W."/>
            <person name="Pan J."/>
            <person name="Luo Z.H."/>
            <person name="Li M."/>
        </authorList>
    </citation>
    <scope>NUCLEOTIDE SEQUENCE [LARGE SCALE GENOMIC DNA]</scope>
    <source>
        <strain evidence="3">SpSt-1182</strain>
    </source>
</reference>
<feature type="non-terminal residue" evidence="3">
    <location>
        <position position="390"/>
    </location>
</feature>
<gene>
    <name evidence="3" type="ORF">ENN51_00890</name>
</gene>
<dbReference type="PANTHER" id="PTHR43037:SF4">
    <property type="entry name" value="PEPTIDASE S9 PROLYL OLIGOPEPTIDASE CATALYTIC DOMAIN-CONTAINING PROTEIN"/>
    <property type="match status" value="1"/>
</dbReference>
<dbReference type="InterPro" id="IPR050955">
    <property type="entry name" value="Plant_Biomass_Hydrol_Est"/>
</dbReference>
<dbReference type="PANTHER" id="PTHR43037">
    <property type="entry name" value="UNNAMED PRODUCT-RELATED"/>
    <property type="match status" value="1"/>
</dbReference>
<keyword evidence="1 2" id="KW-0732">Signal</keyword>
<evidence type="ECO:0000256" key="2">
    <source>
        <dbReference type="SAM" id="SignalP"/>
    </source>
</evidence>
<feature type="signal peptide" evidence="2">
    <location>
        <begin position="1"/>
        <end position="21"/>
    </location>
</feature>
<dbReference type="Proteomes" id="UP000885672">
    <property type="component" value="Unassembled WGS sequence"/>
</dbReference>
<organism evidence="3">
    <name type="scientific">candidate division WOR-3 bacterium</name>
    <dbReference type="NCBI Taxonomy" id="2052148"/>
    <lineage>
        <taxon>Bacteria</taxon>
        <taxon>Bacteria division WOR-3</taxon>
    </lineage>
</organism>
<proteinExistence type="predicted"/>
<dbReference type="AlphaFoldDB" id="A0A7V0T4K9"/>
<accession>A0A7V0T4K9</accession>
<evidence type="ECO:0000313" key="3">
    <source>
        <dbReference type="EMBL" id="HDQ98831.1"/>
    </source>
</evidence>
<feature type="chain" id="PRO_5030507902" evidence="2">
    <location>
        <begin position="22"/>
        <end position="390"/>
    </location>
</feature>
<dbReference type="EMBL" id="DSBX01000026">
    <property type="protein sequence ID" value="HDQ98831.1"/>
    <property type="molecule type" value="Genomic_DNA"/>
</dbReference>
<protein>
    <submittedName>
        <fullName evidence="3">Uncharacterized protein</fullName>
    </submittedName>
</protein>
<comment type="caution">
    <text evidence="3">The sequence shown here is derived from an EMBL/GenBank/DDBJ whole genome shotgun (WGS) entry which is preliminary data.</text>
</comment>
<dbReference type="InterPro" id="IPR029058">
    <property type="entry name" value="AB_hydrolase_fold"/>
</dbReference>
<sequence length="390" mass="42537">MMRLLISCLLAAAALAPGAPALEDTILVRDWLLAGPFPIGPREGITGLIEDPERFRPVPGETLRTALVAGGWTTWRETTADSAGWLETEYPDVDWPAHRDYYGIAGLMNAGYAWAEVSVPRCSRALAVTARCGFSINGRSYQANSYGDDWLVVPVLLDSGPNRILVSVSGFGDRRVRFLLVPPTAPVQVVAGDLTAPDLVTGTNESGPVLLGIPLLNTTTDYADSVHLRLWARAAETESFAVVADTILGRLPPLGVKNLPLAVRLPGTTGPVELALETELDGSAHADTVLIPVREENEARRETFRSALDNSCQYYAVLYPENYDPTRRYPVIFTLHGAGVEARGQASSYRPKDWAFVVAPTNRRPYGFDWQDWGRLDAVEVLDTILGRLP</sequence>
<dbReference type="Gene3D" id="3.40.50.1820">
    <property type="entry name" value="alpha/beta hydrolase"/>
    <property type="match status" value="1"/>
</dbReference>
<name>A0A7V0T4K9_UNCW3</name>
<dbReference type="SUPFAM" id="SSF53474">
    <property type="entry name" value="alpha/beta-Hydrolases"/>
    <property type="match status" value="1"/>
</dbReference>
<evidence type="ECO:0000256" key="1">
    <source>
        <dbReference type="ARBA" id="ARBA00022729"/>
    </source>
</evidence>